<evidence type="ECO:0000256" key="6">
    <source>
        <dbReference type="ARBA" id="ARBA00023136"/>
    </source>
</evidence>
<evidence type="ECO:0000313" key="9">
    <source>
        <dbReference type="EMBL" id="MFC0680982.1"/>
    </source>
</evidence>
<feature type="transmembrane region" description="Helical" evidence="7">
    <location>
        <begin position="66"/>
        <end position="94"/>
    </location>
</feature>
<evidence type="ECO:0000313" key="10">
    <source>
        <dbReference type="Proteomes" id="UP001589896"/>
    </source>
</evidence>
<keyword evidence="3 7" id="KW-1003">Cell membrane</keyword>
<reference evidence="9 10" key="1">
    <citation type="submission" date="2024-09" db="EMBL/GenBank/DDBJ databases">
        <authorList>
            <person name="Sun Q."/>
            <person name="Mori K."/>
        </authorList>
    </citation>
    <scope>NUCLEOTIDE SEQUENCE [LARGE SCALE GENOMIC DNA]</scope>
    <source>
        <strain evidence="9 10">KCTC 23076</strain>
    </source>
</reference>
<evidence type="ECO:0000256" key="7">
    <source>
        <dbReference type="RuleBase" id="RU367016"/>
    </source>
</evidence>
<evidence type="ECO:0000256" key="4">
    <source>
        <dbReference type="ARBA" id="ARBA00022692"/>
    </source>
</evidence>
<evidence type="ECO:0000259" key="8">
    <source>
        <dbReference type="Pfam" id="PF09335"/>
    </source>
</evidence>
<gene>
    <name evidence="9" type="ORF">ACFFGH_24395</name>
</gene>
<evidence type="ECO:0000256" key="1">
    <source>
        <dbReference type="ARBA" id="ARBA00004651"/>
    </source>
</evidence>
<accession>A0ABV6RX04</accession>
<protein>
    <submittedName>
        <fullName evidence="9">DedA family protein</fullName>
    </submittedName>
</protein>
<proteinExistence type="inferred from homology"/>
<organism evidence="9 10">
    <name type="scientific">Lysobacter korlensis</name>
    <dbReference type="NCBI Taxonomy" id="553636"/>
    <lineage>
        <taxon>Bacteria</taxon>
        <taxon>Pseudomonadati</taxon>
        <taxon>Pseudomonadota</taxon>
        <taxon>Gammaproteobacteria</taxon>
        <taxon>Lysobacterales</taxon>
        <taxon>Lysobacteraceae</taxon>
        <taxon>Lysobacter</taxon>
    </lineage>
</organism>
<dbReference type="Proteomes" id="UP001589896">
    <property type="component" value="Unassembled WGS sequence"/>
</dbReference>
<evidence type="ECO:0000256" key="2">
    <source>
        <dbReference type="ARBA" id="ARBA00010792"/>
    </source>
</evidence>
<dbReference type="InterPro" id="IPR032818">
    <property type="entry name" value="DedA-like"/>
</dbReference>
<feature type="transmembrane region" description="Helical" evidence="7">
    <location>
        <begin position="162"/>
        <end position="183"/>
    </location>
</feature>
<comment type="similarity">
    <text evidence="2 7">Belongs to the DedA family.</text>
</comment>
<comment type="subcellular location">
    <subcellularLocation>
        <location evidence="1 7">Cell membrane</location>
        <topology evidence="1 7">Multi-pass membrane protein</topology>
    </subcellularLocation>
</comment>
<dbReference type="RefSeq" id="WP_386673184.1">
    <property type="nucleotide sequence ID" value="NZ_JBHLTG010000006.1"/>
</dbReference>
<sequence>MLSASSALLESAATGPSASALGDELSGFLATVGVGSFYLAVWGLVFAGTALFVGVFIPFLTGDSLLFAAGIVAASADGVSIWVLAAGVGVAAFAGDQVGFLLGRRLGRPYLDSKGGPRTRRAIARTERFYDLFGWWSVVIARYIPWARVFIPVIAGIGRMAYWRFVTANLVGAIGWGVLIPVAGYLAASNPQMRVAAYIVAGLAITASVIAGIHAVRADRAVRRAAQLASPAE</sequence>
<dbReference type="InterPro" id="IPR032816">
    <property type="entry name" value="VTT_dom"/>
</dbReference>
<dbReference type="EMBL" id="JBHLTG010000006">
    <property type="protein sequence ID" value="MFC0680982.1"/>
    <property type="molecule type" value="Genomic_DNA"/>
</dbReference>
<name>A0ABV6RX04_9GAMM</name>
<feature type="transmembrane region" description="Helical" evidence="7">
    <location>
        <begin position="36"/>
        <end position="59"/>
    </location>
</feature>
<dbReference type="PANTHER" id="PTHR30353:SF0">
    <property type="entry name" value="TRANSMEMBRANE PROTEIN"/>
    <property type="match status" value="1"/>
</dbReference>
<keyword evidence="4 7" id="KW-0812">Transmembrane</keyword>
<keyword evidence="10" id="KW-1185">Reference proteome</keyword>
<evidence type="ECO:0000256" key="5">
    <source>
        <dbReference type="ARBA" id="ARBA00022989"/>
    </source>
</evidence>
<feature type="transmembrane region" description="Helical" evidence="7">
    <location>
        <begin position="195"/>
        <end position="216"/>
    </location>
</feature>
<keyword evidence="6 7" id="KW-0472">Membrane</keyword>
<evidence type="ECO:0000256" key="3">
    <source>
        <dbReference type="ARBA" id="ARBA00022475"/>
    </source>
</evidence>
<feature type="domain" description="VTT" evidence="8">
    <location>
        <begin position="63"/>
        <end position="185"/>
    </location>
</feature>
<dbReference type="Pfam" id="PF09335">
    <property type="entry name" value="VTT_dom"/>
    <property type="match status" value="1"/>
</dbReference>
<keyword evidence="5 7" id="KW-1133">Transmembrane helix</keyword>
<feature type="transmembrane region" description="Helical" evidence="7">
    <location>
        <begin position="133"/>
        <end position="155"/>
    </location>
</feature>
<comment type="caution">
    <text evidence="9">The sequence shown here is derived from an EMBL/GenBank/DDBJ whole genome shotgun (WGS) entry which is preliminary data.</text>
</comment>
<dbReference type="PANTHER" id="PTHR30353">
    <property type="entry name" value="INNER MEMBRANE PROTEIN DEDA-RELATED"/>
    <property type="match status" value="1"/>
</dbReference>